<evidence type="ECO:0000313" key="1">
    <source>
        <dbReference type="EMBL" id="BDY13679.1"/>
    </source>
</evidence>
<proteinExistence type="predicted"/>
<organism evidence="1 2">
    <name type="scientific">Hydrogenimonas cancrithermarum</name>
    <dbReference type="NCBI Taxonomy" id="2993563"/>
    <lineage>
        <taxon>Bacteria</taxon>
        <taxon>Pseudomonadati</taxon>
        <taxon>Campylobacterota</taxon>
        <taxon>Epsilonproteobacteria</taxon>
        <taxon>Campylobacterales</taxon>
        <taxon>Hydrogenimonadaceae</taxon>
        <taxon>Hydrogenimonas</taxon>
    </lineage>
</organism>
<reference evidence="1 2" key="1">
    <citation type="submission" date="2023-03" db="EMBL/GenBank/DDBJ databases">
        <title>Description of Hydrogenimonas sp. ISO32.</title>
        <authorList>
            <person name="Mino S."/>
            <person name="Fukazawa S."/>
            <person name="Sawabe T."/>
        </authorList>
    </citation>
    <scope>NUCLEOTIDE SEQUENCE [LARGE SCALE GENOMIC DNA]</scope>
    <source>
        <strain evidence="1 2">ISO32</strain>
    </source>
</reference>
<evidence type="ECO:0008006" key="3">
    <source>
        <dbReference type="Google" id="ProtNLM"/>
    </source>
</evidence>
<evidence type="ECO:0000313" key="2">
    <source>
        <dbReference type="Proteomes" id="UP001321445"/>
    </source>
</evidence>
<keyword evidence="2" id="KW-1185">Reference proteome</keyword>
<accession>A0ABM8FMR1</accession>
<sequence>MKTISISDIAKKPSVLDNLDDIAKVVNKKTNEVKGIFISSKDLPLFEKLLTEMEYRKWLSNNKGLAHFPSQEDILEEVRDEMIEKIPE</sequence>
<protein>
    <recommendedName>
        <fullName evidence="3">Antitoxin</fullName>
    </recommendedName>
</protein>
<name>A0ABM8FMR1_9BACT</name>
<gene>
    <name evidence="1" type="ORF">HCR_19910</name>
</gene>
<dbReference type="Proteomes" id="UP001321445">
    <property type="component" value="Chromosome"/>
</dbReference>
<dbReference type="EMBL" id="AP027370">
    <property type="protein sequence ID" value="BDY13679.1"/>
    <property type="molecule type" value="Genomic_DNA"/>
</dbReference>
<dbReference type="RefSeq" id="WP_286336623.1">
    <property type="nucleotide sequence ID" value="NZ_AP027370.1"/>
</dbReference>